<dbReference type="InterPro" id="IPR035959">
    <property type="entry name" value="RutC-like_sf"/>
</dbReference>
<dbReference type="Pfam" id="PF01042">
    <property type="entry name" value="Ribonuc_L-PSP"/>
    <property type="match status" value="1"/>
</dbReference>
<dbReference type="GO" id="GO:0005829">
    <property type="term" value="C:cytosol"/>
    <property type="evidence" value="ECO:0007669"/>
    <property type="project" value="TreeGrafter"/>
</dbReference>
<name>A0A848H5E3_9BURK</name>
<dbReference type="CDD" id="cd00448">
    <property type="entry name" value="YjgF_YER057c_UK114_family"/>
    <property type="match status" value="1"/>
</dbReference>
<dbReference type="Proteomes" id="UP000541185">
    <property type="component" value="Unassembled WGS sequence"/>
</dbReference>
<sequence length="130" mass="13777">MSTTRPPRSINVPGASHKAPIPAAARVGNVICTSAVSGKDPASGKLPDDIASQARNTFANLRAVLQAGGGSLDDVVKLAVTIKDEAVREAVNAEWQAAFPDPQDRPARHIVLHDLQHGMWLQVEAMAVLR</sequence>
<dbReference type="PANTHER" id="PTHR11803:SF39">
    <property type="entry name" value="2-IMINOBUTANOATE_2-IMINOPROPANOATE DEAMINASE"/>
    <property type="match status" value="1"/>
</dbReference>
<gene>
    <name evidence="1" type="ORF">HHL11_13330</name>
</gene>
<dbReference type="PANTHER" id="PTHR11803">
    <property type="entry name" value="2-IMINOBUTANOATE/2-IMINOPROPANOATE DEAMINASE RIDA"/>
    <property type="match status" value="1"/>
</dbReference>
<dbReference type="AlphaFoldDB" id="A0A848H5E3"/>
<reference evidence="1 2" key="1">
    <citation type="submission" date="2020-04" db="EMBL/GenBank/DDBJ databases">
        <title>Ramlibacter sp. G-1-2-2 isolated from soil.</title>
        <authorList>
            <person name="Dahal R.H."/>
        </authorList>
    </citation>
    <scope>NUCLEOTIDE SEQUENCE [LARGE SCALE GENOMIC DNA]</scope>
    <source>
        <strain evidence="1 2">G-1-2-2</strain>
    </source>
</reference>
<dbReference type="RefSeq" id="WP_169418848.1">
    <property type="nucleotide sequence ID" value="NZ_JABBFX010000001.1"/>
</dbReference>
<comment type="caution">
    <text evidence="1">The sequence shown here is derived from an EMBL/GenBank/DDBJ whole genome shotgun (WGS) entry which is preliminary data.</text>
</comment>
<dbReference type="SUPFAM" id="SSF55298">
    <property type="entry name" value="YjgF-like"/>
    <property type="match status" value="1"/>
</dbReference>
<dbReference type="EMBL" id="JABBFX010000001">
    <property type="protein sequence ID" value="NML44741.1"/>
    <property type="molecule type" value="Genomic_DNA"/>
</dbReference>
<proteinExistence type="predicted"/>
<dbReference type="InterPro" id="IPR006175">
    <property type="entry name" value="YjgF/YER057c/UK114"/>
</dbReference>
<keyword evidence="2" id="KW-1185">Reference proteome</keyword>
<dbReference type="GO" id="GO:0019239">
    <property type="term" value="F:deaminase activity"/>
    <property type="evidence" value="ECO:0007669"/>
    <property type="project" value="TreeGrafter"/>
</dbReference>
<dbReference type="Gene3D" id="3.30.1330.40">
    <property type="entry name" value="RutC-like"/>
    <property type="match status" value="1"/>
</dbReference>
<protein>
    <submittedName>
        <fullName evidence="1">RidA family protein</fullName>
    </submittedName>
</protein>
<organism evidence="1 2">
    <name type="scientific">Ramlibacter agri</name>
    <dbReference type="NCBI Taxonomy" id="2728837"/>
    <lineage>
        <taxon>Bacteria</taxon>
        <taxon>Pseudomonadati</taxon>
        <taxon>Pseudomonadota</taxon>
        <taxon>Betaproteobacteria</taxon>
        <taxon>Burkholderiales</taxon>
        <taxon>Comamonadaceae</taxon>
        <taxon>Ramlibacter</taxon>
    </lineage>
</organism>
<evidence type="ECO:0000313" key="1">
    <source>
        <dbReference type="EMBL" id="NML44741.1"/>
    </source>
</evidence>
<evidence type="ECO:0000313" key="2">
    <source>
        <dbReference type="Proteomes" id="UP000541185"/>
    </source>
</evidence>
<accession>A0A848H5E3</accession>